<reference evidence="6" key="2">
    <citation type="submission" date="2025-09" db="UniProtKB">
        <authorList>
            <consortium name="Ensembl"/>
        </authorList>
    </citation>
    <scope>IDENTIFICATION</scope>
</reference>
<evidence type="ECO:0000313" key="7">
    <source>
        <dbReference type="Proteomes" id="UP000265000"/>
    </source>
</evidence>
<comment type="subcellular location">
    <subcellularLocation>
        <location evidence="1">Secreted</location>
    </subcellularLocation>
</comment>
<evidence type="ECO:0000256" key="2">
    <source>
        <dbReference type="ARBA" id="ARBA00022525"/>
    </source>
</evidence>
<evidence type="ECO:0000256" key="3">
    <source>
        <dbReference type="ARBA" id="ARBA00022729"/>
    </source>
</evidence>
<feature type="signal peptide" evidence="5">
    <location>
        <begin position="1"/>
        <end position="19"/>
    </location>
</feature>
<name>A0A3Q2PAU7_FUNHE</name>
<dbReference type="SUPFAM" id="SSF50814">
    <property type="entry name" value="Lipocalins"/>
    <property type="match status" value="1"/>
</dbReference>
<dbReference type="Gene3D" id="2.40.128.20">
    <property type="match status" value="1"/>
</dbReference>
<evidence type="ECO:0000256" key="5">
    <source>
        <dbReference type="SAM" id="SignalP"/>
    </source>
</evidence>
<reference evidence="6" key="1">
    <citation type="submission" date="2025-08" db="UniProtKB">
        <authorList>
            <consortium name="Ensembl"/>
        </authorList>
    </citation>
    <scope>IDENTIFICATION</scope>
</reference>
<evidence type="ECO:0000313" key="6">
    <source>
        <dbReference type="Ensembl" id="ENSFHEP00000009080.1"/>
    </source>
</evidence>
<keyword evidence="3 5" id="KW-0732">Signal</keyword>
<sequence length="199" mass="22234">MISAALAVALLCLLPLSRSAPLACEDLVRPSDGLTPRHLEGKWALVAGSLSHPPFLERFRQRDSASVNFASSSGDTGASYTRSMRLRGNCTYSSYNITLEGSSFTYDGTDKSNVSAAFVRTSCRDCILMRMDRHSVDLYLLSRRREVEPREMEEFRAQLKCYQLPAPVVTDPTKELCPEHPQSSPTAPKETKVFLQWLK</sequence>
<dbReference type="InterPro" id="IPR022734">
    <property type="entry name" value="ApoM"/>
</dbReference>
<dbReference type="PANTHER" id="PTHR11967:SF2">
    <property type="entry name" value="ALPHA-1-ACID GLYCOPROTEIN 1"/>
    <property type="match status" value="1"/>
</dbReference>
<dbReference type="GO" id="GO:0005576">
    <property type="term" value="C:extracellular region"/>
    <property type="evidence" value="ECO:0007669"/>
    <property type="project" value="UniProtKB-SubCell"/>
</dbReference>
<dbReference type="Ensembl" id="ENSFHET00000001082.1">
    <property type="protein sequence ID" value="ENSFHEP00000009080.1"/>
    <property type="gene ID" value="ENSFHEG00000010309.1"/>
</dbReference>
<keyword evidence="2" id="KW-0964">Secreted</keyword>
<feature type="chain" id="PRO_5018777103" evidence="5">
    <location>
        <begin position="20"/>
        <end position="199"/>
    </location>
</feature>
<dbReference type="GeneTree" id="ENSGT00940000166223"/>
<dbReference type="InterPro" id="IPR012674">
    <property type="entry name" value="Calycin"/>
</dbReference>
<keyword evidence="4" id="KW-0325">Glycoprotein</keyword>
<evidence type="ECO:0000256" key="1">
    <source>
        <dbReference type="ARBA" id="ARBA00004613"/>
    </source>
</evidence>
<accession>A0A3Q2PAU7</accession>
<dbReference type="PANTHER" id="PTHR11967">
    <property type="entry name" value="ALPHA-1-ACID GLYCOPROTEIN"/>
    <property type="match status" value="1"/>
</dbReference>
<dbReference type="AlphaFoldDB" id="A0A3Q2PAU7"/>
<proteinExistence type="predicted"/>
<keyword evidence="7" id="KW-1185">Reference proteome</keyword>
<dbReference type="Proteomes" id="UP000265000">
    <property type="component" value="Unplaced"/>
</dbReference>
<evidence type="ECO:0000256" key="4">
    <source>
        <dbReference type="ARBA" id="ARBA00023180"/>
    </source>
</evidence>
<organism evidence="6 7">
    <name type="scientific">Fundulus heteroclitus</name>
    <name type="common">Killifish</name>
    <name type="synonym">Mummichog</name>
    <dbReference type="NCBI Taxonomy" id="8078"/>
    <lineage>
        <taxon>Eukaryota</taxon>
        <taxon>Metazoa</taxon>
        <taxon>Chordata</taxon>
        <taxon>Craniata</taxon>
        <taxon>Vertebrata</taxon>
        <taxon>Euteleostomi</taxon>
        <taxon>Actinopterygii</taxon>
        <taxon>Neopterygii</taxon>
        <taxon>Teleostei</taxon>
        <taxon>Neoteleostei</taxon>
        <taxon>Acanthomorphata</taxon>
        <taxon>Ovalentaria</taxon>
        <taxon>Atherinomorphae</taxon>
        <taxon>Cyprinodontiformes</taxon>
        <taxon>Fundulidae</taxon>
        <taxon>Fundulus</taxon>
    </lineage>
</organism>
<dbReference type="Pfam" id="PF11032">
    <property type="entry name" value="ApoM"/>
    <property type="match status" value="1"/>
</dbReference>
<protein>
    <submittedName>
        <fullName evidence="6">Uncharacterized protein</fullName>
    </submittedName>
</protein>